<evidence type="ECO:0000313" key="3">
    <source>
        <dbReference type="EMBL" id="AGA66502.1"/>
    </source>
</evidence>
<dbReference type="Gene3D" id="1.25.40.10">
    <property type="entry name" value="Tetratricopeptide repeat domain"/>
    <property type="match status" value="2"/>
</dbReference>
<reference evidence="3 4" key="1">
    <citation type="journal article" date="2013" name="Genome Announc.">
        <title>Complete Genome Sequence of the Porcine Strain Brachyspira pilosicoli P43/6/78(T.).</title>
        <authorList>
            <person name="Lin C."/>
            <person name="den Bakker H.C."/>
            <person name="Suzuki H."/>
            <person name="Lefebure T."/>
            <person name="Ponnala L."/>
            <person name="Sun Q."/>
            <person name="Stanhope M.J."/>
            <person name="Wiedmann M."/>
            <person name="Duhamel G.E."/>
        </authorList>
    </citation>
    <scope>NUCLEOTIDE SEQUENCE [LARGE SCALE GENOMIC DNA]</scope>
    <source>
        <strain evidence="3 4">P43/6/78</strain>
    </source>
</reference>
<keyword evidence="4" id="KW-1185">Reference proteome</keyword>
<sequence length="580" mass="69259">MLHKAFITVKIKNIYFLIIGAFMEVIYLYALIILGVLFAALVLLKTLILNKDKVKKPKALKKRIEELNKRLKKNPYDYDAINQLANIEEEFGSKEKALNQYKMLLDENFFSDKEKIEIYKKLEIICEELGDIQQAFKYTLIINKEEPENKYYYIKIAHTLVEEGYFKLAYEYYHRALVLKAEFSIDDYKYAAFSSFQLKDYKRTIIYLEKLYKKMCKDINQYKTDIARLMQSLVSIYILSDEINIAKSFIEEAFIYKAIDSDNRLYMNKIYLFILYKLDDNKKFTEIYNKLIDMYKINNDSIDLADLIFDYGFYSYFLKDIKSSIRYFDTIKTFNIELYDVFNINNILEYLRNVEIANSQLTKLYEEKKIYDSKYKNDNFENYIRKEYIDNWERAINLWESSFIHLDYISNLVEIKKTMNIEEVLKEFKLYDLPNYNMQDNQRPSIHSNKIDKIFNLSFSDFKKICQNIILSKLSYTIVQEYIDSADKIKGDEIDYLAYNNKMARVELTLISFRRWNKVDIGELSIRDFFMKVQESGAKNGILIVPAELTKSARSYVSHNESITVYSKHQFNNLLKGEIF</sequence>
<gene>
    <name evidence="3" type="ORF">BPP43_06310</name>
</gene>
<dbReference type="Proteomes" id="UP000010793">
    <property type="component" value="Chromosome"/>
</dbReference>
<feature type="domain" description="Restriction endonuclease type IV Mrr" evidence="2">
    <location>
        <begin position="457"/>
        <end position="575"/>
    </location>
</feature>
<protein>
    <recommendedName>
        <fullName evidence="2">Restriction endonuclease type IV Mrr domain-containing protein</fullName>
    </recommendedName>
</protein>
<accession>A0A3B6VQ37</accession>
<evidence type="ECO:0000259" key="2">
    <source>
        <dbReference type="Pfam" id="PF04471"/>
    </source>
</evidence>
<keyword evidence="1" id="KW-0812">Transmembrane</keyword>
<feature type="transmembrane region" description="Helical" evidence="1">
    <location>
        <begin position="26"/>
        <end position="48"/>
    </location>
</feature>
<dbReference type="InterPro" id="IPR007560">
    <property type="entry name" value="Restrct_endonuc_IV_Mrr"/>
</dbReference>
<dbReference type="AlphaFoldDB" id="A0A3B6VQ37"/>
<keyword evidence="1" id="KW-1133">Transmembrane helix</keyword>
<organism evidence="3 4">
    <name type="scientific">Brachyspira pilosicoli P43/6/78</name>
    <dbReference type="NCBI Taxonomy" id="1042417"/>
    <lineage>
        <taxon>Bacteria</taxon>
        <taxon>Pseudomonadati</taxon>
        <taxon>Spirochaetota</taxon>
        <taxon>Spirochaetia</taxon>
        <taxon>Brachyspirales</taxon>
        <taxon>Brachyspiraceae</taxon>
        <taxon>Brachyspira</taxon>
    </lineage>
</organism>
<dbReference type="InterPro" id="IPR011990">
    <property type="entry name" value="TPR-like_helical_dom_sf"/>
</dbReference>
<dbReference type="EMBL" id="CP002873">
    <property type="protein sequence ID" value="AGA66502.1"/>
    <property type="molecule type" value="Genomic_DNA"/>
</dbReference>
<name>A0A3B6VQ37_BRAPL</name>
<keyword evidence="1" id="KW-0472">Membrane</keyword>
<dbReference type="GO" id="GO:0004519">
    <property type="term" value="F:endonuclease activity"/>
    <property type="evidence" value="ECO:0007669"/>
    <property type="project" value="InterPro"/>
</dbReference>
<evidence type="ECO:0000256" key="1">
    <source>
        <dbReference type="SAM" id="Phobius"/>
    </source>
</evidence>
<dbReference type="SUPFAM" id="SSF48452">
    <property type="entry name" value="TPR-like"/>
    <property type="match status" value="1"/>
</dbReference>
<dbReference type="Pfam" id="PF04471">
    <property type="entry name" value="Mrr_cat"/>
    <property type="match status" value="1"/>
</dbReference>
<proteinExistence type="predicted"/>
<dbReference type="GO" id="GO:0003677">
    <property type="term" value="F:DNA binding"/>
    <property type="evidence" value="ECO:0007669"/>
    <property type="project" value="InterPro"/>
</dbReference>
<evidence type="ECO:0000313" key="4">
    <source>
        <dbReference type="Proteomes" id="UP000010793"/>
    </source>
</evidence>
<dbReference type="GO" id="GO:0009307">
    <property type="term" value="P:DNA restriction-modification system"/>
    <property type="evidence" value="ECO:0007669"/>
    <property type="project" value="InterPro"/>
</dbReference>
<dbReference type="KEGG" id="bpip:BPP43_06310"/>